<dbReference type="Pfam" id="PF00017">
    <property type="entry name" value="SH2"/>
    <property type="match status" value="1"/>
</dbReference>
<evidence type="ECO:0000259" key="3">
    <source>
        <dbReference type="PROSITE" id="PS50001"/>
    </source>
</evidence>
<keyword evidence="1" id="KW-0727">SH2 domain</keyword>
<protein>
    <recommendedName>
        <fullName evidence="3">SH2 domain-containing protein</fullName>
    </recommendedName>
</protein>
<dbReference type="Gene3D" id="3.30.505.10">
    <property type="entry name" value="SH2 domain"/>
    <property type="match status" value="1"/>
</dbReference>
<dbReference type="InParanoid" id="F2ULV9"/>
<feature type="domain" description="SH2" evidence="3">
    <location>
        <begin position="250"/>
        <end position="347"/>
    </location>
</feature>
<proteinExistence type="predicted"/>
<feature type="region of interest" description="Disordered" evidence="2">
    <location>
        <begin position="186"/>
        <end position="239"/>
    </location>
</feature>
<accession>F2ULV9</accession>
<evidence type="ECO:0000256" key="1">
    <source>
        <dbReference type="PROSITE-ProRule" id="PRU00191"/>
    </source>
</evidence>
<dbReference type="EMBL" id="GL832981">
    <property type="protein sequence ID" value="EGD78108.1"/>
    <property type="molecule type" value="Genomic_DNA"/>
</dbReference>
<dbReference type="Proteomes" id="UP000007799">
    <property type="component" value="Unassembled WGS sequence"/>
</dbReference>
<dbReference type="KEGG" id="sre:PTSG_08986"/>
<dbReference type="AlphaFoldDB" id="F2ULV9"/>
<keyword evidence="5" id="KW-1185">Reference proteome</keyword>
<dbReference type="CDD" id="cd07347">
    <property type="entry name" value="harmonin_N_like"/>
    <property type="match status" value="1"/>
</dbReference>
<dbReference type="RefSeq" id="XP_004989784.1">
    <property type="nucleotide sequence ID" value="XM_004989727.1"/>
</dbReference>
<organism evidence="5">
    <name type="scientific">Salpingoeca rosetta (strain ATCC 50818 / BSB-021)</name>
    <dbReference type="NCBI Taxonomy" id="946362"/>
    <lineage>
        <taxon>Eukaryota</taxon>
        <taxon>Choanoflagellata</taxon>
        <taxon>Craspedida</taxon>
        <taxon>Salpingoecidae</taxon>
        <taxon>Salpingoeca</taxon>
    </lineage>
</organism>
<dbReference type="InterPro" id="IPR000980">
    <property type="entry name" value="SH2"/>
</dbReference>
<gene>
    <name evidence="4" type="ORF">PTSG_08986</name>
</gene>
<dbReference type="SUPFAM" id="SSF55550">
    <property type="entry name" value="SH2 domain"/>
    <property type="match status" value="1"/>
</dbReference>
<dbReference type="CDD" id="cd00173">
    <property type="entry name" value="SH2"/>
    <property type="match status" value="1"/>
</dbReference>
<dbReference type="InterPro" id="IPR036860">
    <property type="entry name" value="SH2_dom_sf"/>
</dbReference>
<evidence type="ECO:0000256" key="2">
    <source>
        <dbReference type="SAM" id="MobiDB-lite"/>
    </source>
</evidence>
<dbReference type="PROSITE" id="PS50001">
    <property type="entry name" value="SH2"/>
    <property type="match status" value="1"/>
</dbReference>
<feature type="compositionally biased region" description="Pro residues" evidence="2">
    <location>
        <begin position="221"/>
        <end position="232"/>
    </location>
</feature>
<name>F2ULV9_SALR5</name>
<evidence type="ECO:0000313" key="4">
    <source>
        <dbReference type="EMBL" id="EGD78108.1"/>
    </source>
</evidence>
<dbReference type="Gene3D" id="1.20.1160.20">
    <property type="match status" value="1"/>
</dbReference>
<dbReference type="GeneID" id="16070338"/>
<evidence type="ECO:0000313" key="5">
    <source>
        <dbReference type="Proteomes" id="UP000007799"/>
    </source>
</evidence>
<sequence>MDGQAEAIDYYKRLCKALLSKGERSALQKVLATFVSSKSFATLANDLPKILDSPRKRSLIPAIKALIPDQYHAQFDRALQHMGMAAWTTIDKQSAREVRKARVEQERMLQEEARKQLQDLDMNGDGDAFQRFLERQRELSRSSAAENPEVESQWGWMENDQTVKTLEFTEQDEAKYADVEDIDAILSTIDGQEAPPIPRRQSKTTADPMPPVPPRRSKPQSPEPGEAPPPVAPRKSVGANPVPATWLPEWYNCGSISRQEAESELRARGFTEGLFLVRNKGPGGVKFCLSIVYKQNVAHVLMDRPTINHPLTIDNQSYGGECYTPEEMVEAIRALGDRFEFQLVKPLRAP</sequence>
<reference evidence="4" key="1">
    <citation type="submission" date="2009-08" db="EMBL/GenBank/DDBJ databases">
        <title>Annotation of Salpingoeca rosetta.</title>
        <authorList>
            <consortium name="The Broad Institute Genome Sequencing Platform"/>
            <person name="Russ C."/>
            <person name="Cuomo C."/>
            <person name="Burger G."/>
            <person name="Gray M.W."/>
            <person name="Holland P.W.H."/>
            <person name="King N."/>
            <person name="Lang F.B.F."/>
            <person name="Roger A.J."/>
            <person name="Ruiz-Trillo I."/>
            <person name="Young S.K."/>
            <person name="Zeng Q."/>
            <person name="Gargeya S."/>
            <person name="Alvarado L."/>
            <person name="Berlin A."/>
            <person name="Chapman S.B."/>
            <person name="Chen Z."/>
            <person name="Freedman E."/>
            <person name="Gellesch M."/>
            <person name="Goldberg J."/>
            <person name="Griggs A."/>
            <person name="Gujja S."/>
            <person name="Heilman E."/>
            <person name="Heiman D."/>
            <person name="Howarth C."/>
            <person name="Mehta T."/>
            <person name="Neiman D."/>
            <person name="Pearson M."/>
            <person name="Roberts A."/>
            <person name="Saif S."/>
            <person name="Shea T."/>
            <person name="Shenoy N."/>
            <person name="Sisk P."/>
            <person name="Stolte C."/>
            <person name="Sykes S."/>
            <person name="White J."/>
            <person name="Yandava C."/>
            <person name="Haas B."/>
            <person name="Nusbaum C."/>
            <person name="Birren B."/>
        </authorList>
    </citation>
    <scope>NUCLEOTIDE SEQUENCE [LARGE SCALE GENOMIC DNA]</scope>
    <source>
        <strain evidence="4">ATCC 50818</strain>
    </source>
</reference>